<gene>
    <name evidence="1" type="ORF">FOF46_25070</name>
</gene>
<organism evidence="1 2">
    <name type="scientific">Aquimarina algiphila</name>
    <dbReference type="NCBI Taxonomy" id="2047982"/>
    <lineage>
        <taxon>Bacteria</taxon>
        <taxon>Pseudomonadati</taxon>
        <taxon>Bacteroidota</taxon>
        <taxon>Flavobacteriia</taxon>
        <taxon>Flavobacteriales</taxon>
        <taxon>Flavobacteriaceae</taxon>
        <taxon>Aquimarina</taxon>
    </lineage>
</organism>
<sequence length="119" mass="13968">MRETQLPYCDLFFKDTHVILVMHEGSAMTIEIAAEITSILESYYKGKNFILITHRKFPHDIDLNVYKGRILKNMIGFAIVSDDPEEMQRAMEEQSLWDEAFTFFTTLEEAENWATSFFD</sequence>
<comment type="caution">
    <text evidence="1">The sequence shown here is derived from an EMBL/GenBank/DDBJ whole genome shotgun (WGS) entry which is preliminary data.</text>
</comment>
<reference evidence="1 2" key="1">
    <citation type="submission" date="2019-07" db="EMBL/GenBank/DDBJ databases">
        <title>The draft genome sequence of Aquimarina algiphila M91.</title>
        <authorList>
            <person name="Meng X."/>
        </authorList>
    </citation>
    <scope>NUCLEOTIDE SEQUENCE [LARGE SCALE GENOMIC DNA]</scope>
    <source>
        <strain evidence="1 2">M91</strain>
    </source>
</reference>
<name>A0A554VDB5_9FLAO</name>
<protein>
    <recommendedName>
        <fullName evidence="3">STAS/SEC14 domain-containing protein</fullName>
    </recommendedName>
</protein>
<keyword evidence="2" id="KW-1185">Reference proteome</keyword>
<evidence type="ECO:0008006" key="3">
    <source>
        <dbReference type="Google" id="ProtNLM"/>
    </source>
</evidence>
<accession>A0A554VDB5</accession>
<evidence type="ECO:0000313" key="2">
    <source>
        <dbReference type="Proteomes" id="UP000318833"/>
    </source>
</evidence>
<proteinExistence type="predicted"/>
<evidence type="ECO:0000313" key="1">
    <source>
        <dbReference type="EMBL" id="TSE04836.1"/>
    </source>
</evidence>
<dbReference type="OrthoDB" id="1442370at2"/>
<dbReference type="EMBL" id="VLNR01000071">
    <property type="protein sequence ID" value="TSE04836.1"/>
    <property type="molecule type" value="Genomic_DNA"/>
</dbReference>
<dbReference type="Proteomes" id="UP000318833">
    <property type="component" value="Unassembled WGS sequence"/>
</dbReference>
<dbReference type="RefSeq" id="WP_109434217.1">
    <property type="nucleotide sequence ID" value="NZ_CANLFO010000013.1"/>
</dbReference>
<dbReference type="AlphaFoldDB" id="A0A554VDB5"/>